<feature type="region of interest" description="Disordered" evidence="2">
    <location>
        <begin position="17"/>
        <end position="183"/>
    </location>
</feature>
<feature type="compositionally biased region" description="Basic residues" evidence="2">
    <location>
        <begin position="101"/>
        <end position="110"/>
    </location>
</feature>
<evidence type="ECO:0000256" key="2">
    <source>
        <dbReference type="SAM" id="MobiDB-lite"/>
    </source>
</evidence>
<feature type="compositionally biased region" description="Polar residues" evidence="2">
    <location>
        <begin position="47"/>
        <end position="56"/>
    </location>
</feature>
<feature type="compositionally biased region" description="Basic and acidic residues" evidence="2">
    <location>
        <begin position="58"/>
        <end position="74"/>
    </location>
</feature>
<sequence>MPDLHKRRKVIKDALLDADDNRSELSATPKLSRSTAGVDQRTEASQHTHVSRQSKPPSVHEQHASPIKSKRDSIASHMSQHSQVPAIASQQERRSPALSSRRSHISHHITSRPASPSPSHISQQRQRQPSVVGSQHGSIPPFLLPEQSSYQEQSPLNNVSLRRDRSSSERSRGRNPSDLNLNDKQYADLSKVIYEAFNTTLQQIEEEDSNTRRDEAYKRIVAIAKKKVMNALKEIQVPPKVADTVFDINLHKEKLATLRDQLKSDVNEYVDLQLARTMAEYQLEKEKERLKEIQIKLSEEQASFKAEHDQLIERYPLLNAPPPTYDYTFSIMKYPASLFNPKRDI</sequence>
<reference evidence="3" key="1">
    <citation type="journal article" date="2014" name="Genome Announc.">
        <title>De novo whole-genome sequence and genome annotation of Lichtheimia ramosa.</title>
        <authorList>
            <person name="Linde J."/>
            <person name="Schwartze V."/>
            <person name="Binder U."/>
            <person name="Lass-Florl C."/>
            <person name="Voigt K."/>
            <person name="Horn F."/>
        </authorList>
    </citation>
    <scope>NUCLEOTIDE SEQUENCE</scope>
    <source>
        <strain evidence="3">JMRC FSU:6197</strain>
    </source>
</reference>
<evidence type="ECO:0000256" key="1">
    <source>
        <dbReference type="SAM" id="Coils"/>
    </source>
</evidence>
<proteinExistence type="predicted"/>
<feature type="compositionally biased region" description="Polar residues" evidence="2">
    <location>
        <begin position="113"/>
        <end position="137"/>
    </location>
</feature>
<organism evidence="3">
    <name type="scientific">Lichtheimia ramosa</name>
    <dbReference type="NCBI Taxonomy" id="688394"/>
    <lineage>
        <taxon>Eukaryota</taxon>
        <taxon>Fungi</taxon>
        <taxon>Fungi incertae sedis</taxon>
        <taxon>Mucoromycota</taxon>
        <taxon>Mucoromycotina</taxon>
        <taxon>Mucoromycetes</taxon>
        <taxon>Mucorales</taxon>
        <taxon>Lichtheimiaceae</taxon>
        <taxon>Lichtheimia</taxon>
    </lineage>
</organism>
<feature type="compositionally biased region" description="Polar residues" evidence="2">
    <location>
        <begin position="24"/>
        <end position="39"/>
    </location>
</feature>
<accession>A0A077WHL6</accession>
<feature type="compositionally biased region" description="Polar residues" evidence="2">
    <location>
        <begin position="146"/>
        <end position="159"/>
    </location>
</feature>
<gene>
    <name evidence="3" type="ORF">LRAMOSA01215</name>
</gene>
<name>A0A077WHL6_9FUNG</name>
<evidence type="ECO:0000313" key="3">
    <source>
        <dbReference type="EMBL" id="CDS07266.1"/>
    </source>
</evidence>
<dbReference type="EMBL" id="LK023324">
    <property type="protein sequence ID" value="CDS07266.1"/>
    <property type="molecule type" value="Genomic_DNA"/>
</dbReference>
<keyword evidence="1" id="KW-0175">Coiled coil</keyword>
<feature type="compositionally biased region" description="Basic and acidic residues" evidence="2">
    <location>
        <begin position="161"/>
        <end position="172"/>
    </location>
</feature>
<protein>
    <submittedName>
        <fullName evidence="3">Uncharacterized protein</fullName>
    </submittedName>
</protein>
<dbReference type="OrthoDB" id="2268426at2759"/>
<feature type="coiled-coil region" evidence="1">
    <location>
        <begin position="248"/>
        <end position="303"/>
    </location>
</feature>
<dbReference type="AlphaFoldDB" id="A0A077WHL6"/>